<reference evidence="5" key="1">
    <citation type="submission" date="2019-12" db="EMBL/GenBank/DDBJ databases">
        <title>Microbes associate with the intestines of laboratory mice.</title>
        <authorList>
            <person name="Navarre W."/>
            <person name="Wong E."/>
        </authorList>
    </citation>
    <scope>NUCLEOTIDE SEQUENCE</scope>
    <source>
        <strain evidence="5">NM79_F5</strain>
    </source>
</reference>
<dbReference type="GO" id="GO:0003677">
    <property type="term" value="F:DNA binding"/>
    <property type="evidence" value="ECO:0007669"/>
    <property type="project" value="UniProtKB-KW"/>
</dbReference>
<name>A0A964W4L5_9CLOT</name>
<dbReference type="Pfam" id="PF13463">
    <property type="entry name" value="HTH_27"/>
    <property type="match status" value="1"/>
</dbReference>
<dbReference type="InterPro" id="IPR000835">
    <property type="entry name" value="HTH_MarR-typ"/>
</dbReference>
<keyword evidence="1" id="KW-0805">Transcription regulation</keyword>
<dbReference type="GO" id="GO:0003700">
    <property type="term" value="F:DNA-binding transcription factor activity"/>
    <property type="evidence" value="ECO:0007669"/>
    <property type="project" value="InterPro"/>
</dbReference>
<dbReference type="SMART" id="SM00347">
    <property type="entry name" value="HTH_MARR"/>
    <property type="match status" value="1"/>
</dbReference>
<dbReference type="InterPro" id="IPR036390">
    <property type="entry name" value="WH_DNA-bd_sf"/>
</dbReference>
<comment type="caution">
    <text evidence="5">The sequence shown here is derived from an EMBL/GenBank/DDBJ whole genome shotgun (WGS) entry which is preliminary data.</text>
</comment>
<evidence type="ECO:0000313" key="5">
    <source>
        <dbReference type="EMBL" id="MVX66504.1"/>
    </source>
</evidence>
<keyword evidence="3" id="KW-0804">Transcription</keyword>
<evidence type="ECO:0000256" key="3">
    <source>
        <dbReference type="ARBA" id="ARBA00023163"/>
    </source>
</evidence>
<gene>
    <name evidence="5" type="ORF">GKZ28_22780</name>
</gene>
<dbReference type="Proteomes" id="UP000656077">
    <property type="component" value="Unassembled WGS sequence"/>
</dbReference>
<dbReference type="Gene3D" id="1.10.10.10">
    <property type="entry name" value="Winged helix-like DNA-binding domain superfamily/Winged helix DNA-binding domain"/>
    <property type="match status" value="1"/>
</dbReference>
<sequence length="162" mass="18571">MNKKDNRDLILNMVNFYSLINVEFIDLIPDLTNIEITPLFSKILNFIHFEGITTASRISKKLNISVPNTSRSINTLYNLGYLIKNKDEKDKRIVYISLSNKSLNIILSVASAEEEAFLERFNVLSNEEVSELSQSLLKAQNLIIKMRDLNEYKAQSKKVNNG</sequence>
<evidence type="ECO:0000256" key="2">
    <source>
        <dbReference type="ARBA" id="ARBA00023125"/>
    </source>
</evidence>
<dbReference type="PANTHER" id="PTHR42756">
    <property type="entry name" value="TRANSCRIPTIONAL REGULATOR, MARR"/>
    <property type="match status" value="1"/>
</dbReference>
<evidence type="ECO:0000256" key="1">
    <source>
        <dbReference type="ARBA" id="ARBA00023015"/>
    </source>
</evidence>
<feature type="domain" description="HTH marR-type" evidence="4">
    <location>
        <begin position="1"/>
        <end position="141"/>
    </location>
</feature>
<dbReference type="AlphaFoldDB" id="A0A964W4L5"/>
<dbReference type="SUPFAM" id="SSF46785">
    <property type="entry name" value="Winged helix' DNA-binding domain"/>
    <property type="match status" value="1"/>
</dbReference>
<dbReference type="PROSITE" id="PS50995">
    <property type="entry name" value="HTH_MARR_2"/>
    <property type="match status" value="1"/>
</dbReference>
<proteinExistence type="predicted"/>
<evidence type="ECO:0000313" key="6">
    <source>
        <dbReference type="Proteomes" id="UP000656077"/>
    </source>
</evidence>
<accession>A0A964W4L5</accession>
<evidence type="ECO:0000259" key="4">
    <source>
        <dbReference type="PROSITE" id="PS50995"/>
    </source>
</evidence>
<dbReference type="EMBL" id="WSRQ01000059">
    <property type="protein sequence ID" value="MVX66504.1"/>
    <property type="molecule type" value="Genomic_DNA"/>
</dbReference>
<organism evidence="5 6">
    <name type="scientific">Clostridium chromiireducens</name>
    <dbReference type="NCBI Taxonomy" id="225345"/>
    <lineage>
        <taxon>Bacteria</taxon>
        <taxon>Bacillati</taxon>
        <taxon>Bacillota</taxon>
        <taxon>Clostridia</taxon>
        <taxon>Eubacteriales</taxon>
        <taxon>Clostridiaceae</taxon>
        <taxon>Clostridium</taxon>
    </lineage>
</organism>
<dbReference type="PRINTS" id="PR00598">
    <property type="entry name" value="HTHMARR"/>
</dbReference>
<keyword evidence="2" id="KW-0238">DNA-binding</keyword>
<dbReference type="RefSeq" id="WP_160361054.1">
    <property type="nucleotide sequence ID" value="NZ_WSRQ01000059.1"/>
</dbReference>
<dbReference type="PANTHER" id="PTHR42756:SF1">
    <property type="entry name" value="TRANSCRIPTIONAL REPRESSOR OF EMRAB OPERON"/>
    <property type="match status" value="1"/>
</dbReference>
<protein>
    <submittedName>
        <fullName evidence="5">MarR family transcriptional regulator</fullName>
    </submittedName>
</protein>
<dbReference type="InterPro" id="IPR036388">
    <property type="entry name" value="WH-like_DNA-bd_sf"/>
</dbReference>